<comment type="similarity">
    <text evidence="2">Belongs to the GmhB family.</text>
</comment>
<evidence type="ECO:0000256" key="6">
    <source>
        <dbReference type="ARBA" id="ARBA00023277"/>
    </source>
</evidence>
<dbReference type="InterPro" id="IPR029044">
    <property type="entry name" value="Nucleotide-diphossugar_trans"/>
</dbReference>
<feature type="region of interest" description="Disordered" evidence="8">
    <location>
        <begin position="47"/>
        <end position="71"/>
    </location>
</feature>
<sequence>MSAGLVDYAVVVPTTGRRSLGVLLAALEDLPGPQPVEVLVVDDRRDPPAPLEVPPTSFPTRVVRSGGHGPAAARNAGWQDTHAEWVVFLDDDVVPGPDWKSALRRDIGALPGDVGASQARIEVPLPRHRRATDWERGTAGLARARWITADMAYRRAALTMAGGFDEEFPRAFREDADLALRVRAMGYRIVSGTRTTVHPVRPAGFLASVRAQAGNQDNAIMRRKHGRSWRTEIGEGPGRPRKHLLTTASLVATGALALAGRRRPKWTKVSAVTAGVWFGMTAEFAALRIAPGPRDAAEVARMLVTSTLIPPAATWHRLRGELRQARRRRRRRGRPAVVLFDRDDTLIHDVPYNGDPARVRPVDGVRAALDLLRTNGIGIGVVSNQSGVARGLIDESDVAAVNREVERHLGPFGTWQVCVHGDADGCGCRKPAPGLIERAASELHVPTSACVVIGDTGADVDAASAAGARAILVPTERTLAPEIQWAWQNAEVARTVPEAVTRILAEAAR</sequence>
<dbReference type="SUPFAM" id="SSF56784">
    <property type="entry name" value="HAD-like"/>
    <property type="match status" value="1"/>
</dbReference>
<evidence type="ECO:0000256" key="1">
    <source>
        <dbReference type="ARBA" id="ARBA00004496"/>
    </source>
</evidence>
<evidence type="ECO:0000256" key="3">
    <source>
        <dbReference type="ARBA" id="ARBA00022490"/>
    </source>
</evidence>
<dbReference type="NCBIfam" id="TIGR01662">
    <property type="entry name" value="HAD-SF-IIIA"/>
    <property type="match status" value="1"/>
</dbReference>
<feature type="domain" description="Glycosyltransferase 2-like" evidence="9">
    <location>
        <begin position="10"/>
        <end position="113"/>
    </location>
</feature>
<dbReference type="PANTHER" id="PTHR42891:SF1">
    <property type="entry name" value="D-GLYCERO-BETA-D-MANNO-HEPTOSE-1,7-BISPHOSPHATE 7-PHOSPHATASE"/>
    <property type="match status" value="1"/>
</dbReference>
<comment type="caution">
    <text evidence="10">The sequence shown here is derived from an EMBL/GenBank/DDBJ whole genome shotgun (WGS) entry which is preliminary data.</text>
</comment>
<keyword evidence="5 10" id="KW-0378">Hydrolase</keyword>
<evidence type="ECO:0000256" key="7">
    <source>
        <dbReference type="ARBA" id="ARBA00031828"/>
    </source>
</evidence>
<dbReference type="EMBL" id="BAAAGS010000036">
    <property type="protein sequence ID" value="GAA0543272.1"/>
    <property type="molecule type" value="Genomic_DNA"/>
</dbReference>
<dbReference type="InterPro" id="IPR004446">
    <property type="entry name" value="Heptose_bisP_phosphatase"/>
</dbReference>
<dbReference type="InterPro" id="IPR006543">
    <property type="entry name" value="Histidinol-phos"/>
</dbReference>
<evidence type="ECO:0000259" key="9">
    <source>
        <dbReference type="Pfam" id="PF00535"/>
    </source>
</evidence>
<name>A0ABN1DGU1_SACER</name>
<dbReference type="RefSeq" id="WP_011874766.1">
    <property type="nucleotide sequence ID" value="NZ_BAAAGS010000036.1"/>
</dbReference>
<keyword evidence="3" id="KW-0963">Cytoplasm</keyword>
<dbReference type="Gene3D" id="3.40.50.1000">
    <property type="entry name" value="HAD superfamily/HAD-like"/>
    <property type="match status" value="1"/>
</dbReference>
<proteinExistence type="inferred from homology"/>
<accession>A0ABN1DGU1</accession>
<dbReference type="InterPro" id="IPR001173">
    <property type="entry name" value="Glyco_trans_2-like"/>
</dbReference>
<evidence type="ECO:0000313" key="11">
    <source>
        <dbReference type="Proteomes" id="UP001500729"/>
    </source>
</evidence>
<protein>
    <recommendedName>
        <fullName evidence="7">D,D-heptose 1,7-bisphosphate phosphatase</fullName>
    </recommendedName>
</protein>
<keyword evidence="11" id="KW-1185">Reference proteome</keyword>
<keyword evidence="6" id="KW-0119">Carbohydrate metabolism</keyword>
<dbReference type="NCBIfam" id="TIGR01656">
    <property type="entry name" value="Histidinol-ppas"/>
    <property type="match status" value="1"/>
</dbReference>
<gene>
    <name evidence="10" type="ORF">GCM10009533_47800</name>
</gene>
<dbReference type="Pfam" id="PF00535">
    <property type="entry name" value="Glycos_transf_2"/>
    <property type="match status" value="1"/>
</dbReference>
<dbReference type="InterPro" id="IPR023214">
    <property type="entry name" value="HAD_sf"/>
</dbReference>
<evidence type="ECO:0000256" key="5">
    <source>
        <dbReference type="ARBA" id="ARBA00022801"/>
    </source>
</evidence>
<evidence type="ECO:0000313" key="10">
    <source>
        <dbReference type="EMBL" id="GAA0543272.1"/>
    </source>
</evidence>
<dbReference type="InterPro" id="IPR036412">
    <property type="entry name" value="HAD-like_sf"/>
</dbReference>
<organism evidence="10 11">
    <name type="scientific">Saccharopolyspora erythraea</name>
    <name type="common">Streptomyces erythraeus</name>
    <dbReference type="NCBI Taxonomy" id="1836"/>
    <lineage>
        <taxon>Bacteria</taxon>
        <taxon>Bacillati</taxon>
        <taxon>Actinomycetota</taxon>
        <taxon>Actinomycetes</taxon>
        <taxon>Pseudonocardiales</taxon>
        <taxon>Pseudonocardiaceae</taxon>
        <taxon>Saccharopolyspora</taxon>
    </lineage>
</organism>
<comment type="subcellular location">
    <subcellularLocation>
        <location evidence="1">Cytoplasm</location>
    </subcellularLocation>
</comment>
<dbReference type="InterPro" id="IPR006549">
    <property type="entry name" value="HAD-SF_hydro_IIIA"/>
</dbReference>
<evidence type="ECO:0000256" key="4">
    <source>
        <dbReference type="ARBA" id="ARBA00022723"/>
    </source>
</evidence>
<dbReference type="Gene3D" id="3.90.550.10">
    <property type="entry name" value="Spore Coat Polysaccharide Biosynthesis Protein SpsA, Chain A"/>
    <property type="match status" value="1"/>
</dbReference>
<evidence type="ECO:0000256" key="8">
    <source>
        <dbReference type="SAM" id="MobiDB-lite"/>
    </source>
</evidence>
<feature type="compositionally biased region" description="Pro residues" evidence="8">
    <location>
        <begin position="48"/>
        <end position="57"/>
    </location>
</feature>
<dbReference type="GO" id="GO:0016787">
    <property type="term" value="F:hydrolase activity"/>
    <property type="evidence" value="ECO:0007669"/>
    <property type="project" value="UniProtKB-KW"/>
</dbReference>
<reference evidence="10 11" key="1">
    <citation type="journal article" date="2019" name="Int. J. Syst. Evol. Microbiol.">
        <title>The Global Catalogue of Microorganisms (GCM) 10K type strain sequencing project: providing services to taxonomists for standard genome sequencing and annotation.</title>
        <authorList>
            <consortium name="The Broad Institute Genomics Platform"/>
            <consortium name="The Broad Institute Genome Sequencing Center for Infectious Disease"/>
            <person name="Wu L."/>
            <person name="Ma J."/>
        </authorList>
    </citation>
    <scope>NUCLEOTIDE SEQUENCE [LARGE SCALE GENOMIC DNA]</scope>
    <source>
        <strain evidence="10 11">JCM 10303</strain>
    </source>
</reference>
<dbReference type="SUPFAM" id="SSF53448">
    <property type="entry name" value="Nucleotide-diphospho-sugar transferases"/>
    <property type="match status" value="1"/>
</dbReference>
<dbReference type="Pfam" id="PF13242">
    <property type="entry name" value="Hydrolase_like"/>
    <property type="match status" value="1"/>
</dbReference>
<dbReference type="PANTHER" id="PTHR42891">
    <property type="entry name" value="D-GLYCERO-BETA-D-MANNO-HEPTOSE-1,7-BISPHOSPHATE 7-PHOSPHATASE"/>
    <property type="match status" value="1"/>
</dbReference>
<keyword evidence="4" id="KW-0479">Metal-binding</keyword>
<dbReference type="Proteomes" id="UP001500729">
    <property type="component" value="Unassembled WGS sequence"/>
</dbReference>
<evidence type="ECO:0000256" key="2">
    <source>
        <dbReference type="ARBA" id="ARBA00005628"/>
    </source>
</evidence>